<keyword evidence="2" id="KW-0812">Transmembrane</keyword>
<keyword evidence="2" id="KW-0472">Membrane</keyword>
<evidence type="ECO:0000313" key="4">
    <source>
        <dbReference type="Proteomes" id="UP000694391"/>
    </source>
</evidence>
<dbReference type="PANTHER" id="PTHR47899:SF1">
    <property type="entry name" value="COILED-COIL DOMAIN-CONTAINING PROTEIN 171"/>
    <property type="match status" value="1"/>
</dbReference>
<keyword evidence="1" id="KW-0175">Coiled coil</keyword>
<feature type="coiled-coil region" evidence="1">
    <location>
        <begin position="394"/>
        <end position="438"/>
    </location>
</feature>
<name>A0A8C0KG30_CANLU</name>
<evidence type="ECO:0000256" key="1">
    <source>
        <dbReference type="SAM" id="Coils"/>
    </source>
</evidence>
<evidence type="ECO:0008006" key="5">
    <source>
        <dbReference type="Google" id="ProtNLM"/>
    </source>
</evidence>
<dbReference type="Proteomes" id="UP000694391">
    <property type="component" value="Unplaced"/>
</dbReference>
<dbReference type="Ensembl" id="ENSCAFT00020018512.1">
    <property type="protein sequence ID" value="ENSCAFP00020015943.1"/>
    <property type="gene ID" value="ENSCAFG00020012801.1"/>
</dbReference>
<reference evidence="3" key="2">
    <citation type="submission" date="2025-09" db="UniProtKB">
        <authorList>
            <consortium name="Ensembl"/>
        </authorList>
    </citation>
    <scope>IDENTIFICATION</scope>
</reference>
<proteinExistence type="predicted"/>
<keyword evidence="2" id="KW-1133">Transmembrane helix</keyword>
<protein>
    <recommendedName>
        <fullName evidence="5">Coiled-coil domain containing 171</fullName>
    </recommendedName>
</protein>
<organism evidence="3 4">
    <name type="scientific">Canis lupus dingo</name>
    <name type="common">dingo</name>
    <dbReference type="NCBI Taxonomy" id="286419"/>
    <lineage>
        <taxon>Eukaryota</taxon>
        <taxon>Metazoa</taxon>
        <taxon>Chordata</taxon>
        <taxon>Craniata</taxon>
        <taxon>Vertebrata</taxon>
        <taxon>Euteleostomi</taxon>
        <taxon>Mammalia</taxon>
        <taxon>Eutheria</taxon>
        <taxon>Laurasiatheria</taxon>
        <taxon>Carnivora</taxon>
        <taxon>Caniformia</taxon>
        <taxon>Canidae</taxon>
        <taxon>Canis</taxon>
    </lineage>
</organism>
<evidence type="ECO:0000256" key="2">
    <source>
        <dbReference type="SAM" id="Phobius"/>
    </source>
</evidence>
<sequence>MLDKFSWTELCTVLQENVDALIADLTRANEKISHLEYICKNKSDTMKELQQTQEDTFNKVAEQIKAQESCWHKQKKELELQYSELLLEVQKRAQKFQEIAEKNMEKLNRIEKSHEQLVLENSRFKNMLSQTQREQRSLLAACALMAGALYPLYSRSCALSTQRDFLQEQVNTFELFKLEVRTLAQALSSVEEKKQEEAKLKKKPFKGLIRIFRKGVIAILAANRLKILGQSCASLFTWMESFKEGIGMLVCTGEPKDKHKFPKHQKEQLRCLQALSWLTSSDLLAAIITSMAELQEVISKTDPNSRICGHILIGAAKNSFAKLMDKISLAMESIPLHSNRSITYVEKDSLVQRLARGLHKVNTLALKYGLRGHVPILKTTASLQKQIFGFTQRLHAAEVERRSLRLEVTEFKRNVNEMKKEIDKAQGLQMQLNEFKQSVSMCDLKYCGSSELSCDNHTHKHIYTYIYIGIYTCIYDLLIYICSNLLFVCF</sequence>
<dbReference type="PANTHER" id="PTHR47899">
    <property type="entry name" value="COILED-COIL DOMAIN-CONTAINING PROTEIN 171"/>
    <property type="match status" value="1"/>
</dbReference>
<dbReference type="AlphaFoldDB" id="A0A8C0KG30"/>
<keyword evidence="4" id="KW-1185">Reference proteome</keyword>
<accession>A0A8C0KG30</accession>
<dbReference type="InterPro" id="IPR038820">
    <property type="entry name" value="CCDC171"/>
</dbReference>
<feature type="transmembrane region" description="Helical" evidence="2">
    <location>
        <begin position="462"/>
        <end position="487"/>
    </location>
</feature>
<reference evidence="3" key="1">
    <citation type="submission" date="2025-08" db="UniProtKB">
        <authorList>
            <consortium name="Ensembl"/>
        </authorList>
    </citation>
    <scope>IDENTIFICATION</scope>
</reference>
<dbReference type="GeneTree" id="ENSGT01030000235336"/>
<evidence type="ECO:0000313" key="3">
    <source>
        <dbReference type="Ensembl" id="ENSCAFP00020015943.1"/>
    </source>
</evidence>